<dbReference type="EMBL" id="MHTF01000010">
    <property type="protein sequence ID" value="OHA57484.1"/>
    <property type="molecule type" value="Genomic_DNA"/>
</dbReference>
<comment type="caution">
    <text evidence="1">The sequence shown here is derived from an EMBL/GenBank/DDBJ whole genome shotgun (WGS) entry which is preliminary data.</text>
</comment>
<proteinExistence type="predicted"/>
<accession>A0A1G2QAA0</accession>
<protein>
    <submittedName>
        <fullName evidence="1">Uncharacterized protein</fullName>
    </submittedName>
</protein>
<sequence>MGFLKKIWKGFAQSSISAITGTADTIANHYLKLKQVQPQLSDKETYREIIRFRYSIMPLSEEWRYDALMKETDEITNLRDLIFHILVAESPELLQAGTDNIEMTLEVIGERLDKQHSLK</sequence>
<organism evidence="1 2">
    <name type="scientific">Candidatus Veblenbacteria bacterium RIFOXYD1_FULL_43_11</name>
    <dbReference type="NCBI Taxonomy" id="1802429"/>
    <lineage>
        <taxon>Bacteria</taxon>
        <taxon>Candidatus Vebleniibacteriota</taxon>
    </lineage>
</organism>
<gene>
    <name evidence="1" type="ORF">A2588_03295</name>
</gene>
<evidence type="ECO:0000313" key="1">
    <source>
        <dbReference type="EMBL" id="OHA57484.1"/>
    </source>
</evidence>
<dbReference type="Proteomes" id="UP000176772">
    <property type="component" value="Unassembled WGS sequence"/>
</dbReference>
<evidence type="ECO:0000313" key="2">
    <source>
        <dbReference type="Proteomes" id="UP000176772"/>
    </source>
</evidence>
<name>A0A1G2QAA0_9BACT</name>
<dbReference type="AlphaFoldDB" id="A0A1G2QAA0"/>
<reference evidence="1 2" key="1">
    <citation type="journal article" date="2016" name="Nat. Commun.">
        <title>Thousands of microbial genomes shed light on interconnected biogeochemical processes in an aquifer system.</title>
        <authorList>
            <person name="Anantharaman K."/>
            <person name="Brown C.T."/>
            <person name="Hug L.A."/>
            <person name="Sharon I."/>
            <person name="Castelle C.J."/>
            <person name="Probst A.J."/>
            <person name="Thomas B.C."/>
            <person name="Singh A."/>
            <person name="Wilkins M.J."/>
            <person name="Karaoz U."/>
            <person name="Brodie E.L."/>
            <person name="Williams K.H."/>
            <person name="Hubbard S.S."/>
            <person name="Banfield J.F."/>
        </authorList>
    </citation>
    <scope>NUCLEOTIDE SEQUENCE [LARGE SCALE GENOMIC DNA]</scope>
</reference>